<dbReference type="EMBL" id="BPLQ01001153">
    <property type="protein sequence ID" value="GIX79079.1"/>
    <property type="molecule type" value="Genomic_DNA"/>
</dbReference>
<organism evidence="1 2">
    <name type="scientific">Caerostris darwini</name>
    <dbReference type="NCBI Taxonomy" id="1538125"/>
    <lineage>
        <taxon>Eukaryota</taxon>
        <taxon>Metazoa</taxon>
        <taxon>Ecdysozoa</taxon>
        <taxon>Arthropoda</taxon>
        <taxon>Chelicerata</taxon>
        <taxon>Arachnida</taxon>
        <taxon>Araneae</taxon>
        <taxon>Araneomorphae</taxon>
        <taxon>Entelegynae</taxon>
        <taxon>Araneoidea</taxon>
        <taxon>Araneidae</taxon>
        <taxon>Caerostris</taxon>
    </lineage>
</organism>
<dbReference type="AlphaFoldDB" id="A0AAV4N6M7"/>
<evidence type="ECO:0000313" key="1">
    <source>
        <dbReference type="EMBL" id="GIX79079.1"/>
    </source>
</evidence>
<proteinExistence type="predicted"/>
<comment type="caution">
    <text evidence="1">The sequence shown here is derived from an EMBL/GenBank/DDBJ whole genome shotgun (WGS) entry which is preliminary data.</text>
</comment>
<gene>
    <name evidence="1" type="ORF">CDAR_563141</name>
</gene>
<evidence type="ECO:0000313" key="2">
    <source>
        <dbReference type="Proteomes" id="UP001054837"/>
    </source>
</evidence>
<sequence>MPKRSGHLRWKKPISWWSDGEWCGRKGTQEGTQVRQALFPRVDPETRKSPGYGGLLIPQTCGRRDLDTFANITTLLYFFMLISCIK</sequence>
<name>A0AAV4N6M7_9ARAC</name>
<protein>
    <submittedName>
        <fullName evidence="1">Uncharacterized protein</fullName>
    </submittedName>
</protein>
<reference evidence="1 2" key="1">
    <citation type="submission" date="2021-06" db="EMBL/GenBank/DDBJ databases">
        <title>Caerostris darwini draft genome.</title>
        <authorList>
            <person name="Kono N."/>
            <person name="Arakawa K."/>
        </authorList>
    </citation>
    <scope>NUCLEOTIDE SEQUENCE [LARGE SCALE GENOMIC DNA]</scope>
</reference>
<accession>A0AAV4N6M7</accession>
<dbReference type="Proteomes" id="UP001054837">
    <property type="component" value="Unassembled WGS sequence"/>
</dbReference>
<keyword evidence="2" id="KW-1185">Reference proteome</keyword>